<accession>A0A7C1VZY2</accession>
<sequence length="104" mass="11977">MQNWKLYNSIMAPSSIQYQGARSKSQEKLRKVCAEFESLFIHYMLKTMRNSSLKSPLLHSKYEDIYNSLIDQQISLHISKAGGIGIGEILYNQLKVLDAHDDKK</sequence>
<keyword evidence="2" id="KW-0282">Flagellum</keyword>
<feature type="domain" description="Flagellar protein FlgJ N-terminal" evidence="1">
    <location>
        <begin position="46"/>
        <end position="93"/>
    </location>
</feature>
<reference evidence="3" key="2">
    <citation type="journal article" date="2020" name="mSystems">
        <title>Genome- and Community-Level Interaction Insights into Carbon Utilization and Element Cycling Functions of Hydrothermarchaeota in Hydrothermal Sediment.</title>
        <authorList>
            <person name="Zhou Z."/>
            <person name="Liu Y."/>
            <person name="Xu W."/>
            <person name="Pan J."/>
            <person name="Luo Z.H."/>
            <person name="Li M."/>
        </authorList>
    </citation>
    <scope>NUCLEOTIDE SEQUENCE [LARGE SCALE GENOMIC DNA]</scope>
    <source>
        <strain evidence="3">HyVt-389</strain>
    </source>
</reference>
<dbReference type="RefSeq" id="WP_066061151.1">
    <property type="nucleotide sequence ID" value="NZ_CP013015.1"/>
</dbReference>
<protein>
    <submittedName>
        <fullName evidence="2">Flagellar rod assembly protein FlgJ/peptidase M23</fullName>
    </submittedName>
</protein>
<dbReference type="PRINTS" id="PR01002">
    <property type="entry name" value="FLGFLGJ"/>
</dbReference>
<gene>
    <name evidence="3" type="ORF">ENI35_04195</name>
    <name evidence="2" type="ORF">HS1_000760</name>
</gene>
<dbReference type="EMBL" id="CP013015">
    <property type="protein sequence ID" value="AMM40565.1"/>
    <property type="molecule type" value="Genomic_DNA"/>
</dbReference>
<evidence type="ECO:0000313" key="3">
    <source>
        <dbReference type="EMBL" id="HEC67997.1"/>
    </source>
</evidence>
<organism evidence="3">
    <name type="scientific">Desulfofervidus auxilii</name>
    <dbReference type="NCBI Taxonomy" id="1621989"/>
    <lineage>
        <taxon>Bacteria</taxon>
        <taxon>Pseudomonadati</taxon>
        <taxon>Thermodesulfobacteriota</taxon>
        <taxon>Candidatus Desulfofervidia</taxon>
        <taxon>Candidatus Desulfofervidales</taxon>
        <taxon>Candidatus Desulfofervidaceae</taxon>
        <taxon>Candidatus Desulfofervidus</taxon>
    </lineage>
</organism>
<keyword evidence="2" id="KW-0969">Cilium</keyword>
<dbReference type="OrthoDB" id="9796740at2"/>
<dbReference type="Proteomes" id="UP000885738">
    <property type="component" value="Unassembled WGS sequence"/>
</dbReference>
<dbReference type="Pfam" id="PF10135">
    <property type="entry name" value="Rod-binding"/>
    <property type="match status" value="1"/>
</dbReference>
<reference evidence="2 4" key="1">
    <citation type="submission" date="2015-10" db="EMBL/GenBank/DDBJ databases">
        <title>Candidatus Desulfofervidus auxilii, a hydrogenotrophic sulfate-reducing bacterium involved in the thermophilic anaerobic oxidation of methane.</title>
        <authorList>
            <person name="Krukenberg V."/>
            <person name="Richter M."/>
            <person name="Wegener G."/>
        </authorList>
    </citation>
    <scope>NUCLEOTIDE SEQUENCE [LARGE SCALE GENOMIC DNA]</scope>
    <source>
        <strain evidence="2 4">HS1</strain>
    </source>
</reference>
<evidence type="ECO:0000313" key="2">
    <source>
        <dbReference type="EMBL" id="AMM40565.1"/>
    </source>
</evidence>
<dbReference type="Proteomes" id="UP000070560">
    <property type="component" value="Chromosome"/>
</dbReference>
<dbReference type="EMBL" id="DRIH01000142">
    <property type="protein sequence ID" value="HEC67997.1"/>
    <property type="molecule type" value="Genomic_DNA"/>
</dbReference>
<proteinExistence type="predicted"/>
<dbReference type="KEGG" id="daw:HS1_000760"/>
<dbReference type="AlphaFoldDB" id="A0A7C1VZY2"/>
<evidence type="ECO:0000313" key="4">
    <source>
        <dbReference type="Proteomes" id="UP000070560"/>
    </source>
</evidence>
<keyword evidence="4" id="KW-1185">Reference proteome</keyword>
<keyword evidence="2" id="KW-0966">Cell projection</keyword>
<dbReference type="InterPro" id="IPR019301">
    <property type="entry name" value="Flagellar_prot_FlgJ_N"/>
</dbReference>
<name>A0A7C1VZY2_DESA2</name>
<evidence type="ECO:0000259" key="1">
    <source>
        <dbReference type="Pfam" id="PF10135"/>
    </source>
</evidence>